<reference evidence="2 3" key="1">
    <citation type="journal article" date="2021" name="Plant Biotechnol. J.">
        <title>Multi-omics assisted identification of the key and species-specific regulatory components of drought-tolerant mechanisms in Gossypium stocksii.</title>
        <authorList>
            <person name="Yu D."/>
            <person name="Ke L."/>
            <person name="Zhang D."/>
            <person name="Wu Y."/>
            <person name="Sun Y."/>
            <person name="Mei J."/>
            <person name="Sun J."/>
            <person name="Sun Y."/>
        </authorList>
    </citation>
    <scope>NUCLEOTIDE SEQUENCE [LARGE SCALE GENOMIC DNA]</scope>
    <source>
        <strain evidence="3">cv. E1</strain>
        <tissue evidence="2">Leaf</tissue>
    </source>
</reference>
<keyword evidence="1" id="KW-0812">Transmembrane</keyword>
<dbReference type="Proteomes" id="UP000828251">
    <property type="component" value="Unassembled WGS sequence"/>
</dbReference>
<keyword evidence="1" id="KW-1133">Transmembrane helix</keyword>
<proteinExistence type="predicted"/>
<dbReference type="AlphaFoldDB" id="A0A9D3U9M7"/>
<dbReference type="EMBL" id="JAIQCV010000013">
    <property type="protein sequence ID" value="KAH1032400.1"/>
    <property type="molecule type" value="Genomic_DNA"/>
</dbReference>
<comment type="caution">
    <text evidence="2">The sequence shown here is derived from an EMBL/GenBank/DDBJ whole genome shotgun (WGS) entry which is preliminary data.</text>
</comment>
<organism evidence="2 3">
    <name type="scientific">Gossypium stocksii</name>
    <dbReference type="NCBI Taxonomy" id="47602"/>
    <lineage>
        <taxon>Eukaryota</taxon>
        <taxon>Viridiplantae</taxon>
        <taxon>Streptophyta</taxon>
        <taxon>Embryophyta</taxon>
        <taxon>Tracheophyta</taxon>
        <taxon>Spermatophyta</taxon>
        <taxon>Magnoliopsida</taxon>
        <taxon>eudicotyledons</taxon>
        <taxon>Gunneridae</taxon>
        <taxon>Pentapetalae</taxon>
        <taxon>rosids</taxon>
        <taxon>malvids</taxon>
        <taxon>Malvales</taxon>
        <taxon>Malvaceae</taxon>
        <taxon>Malvoideae</taxon>
        <taxon>Gossypium</taxon>
    </lineage>
</organism>
<keyword evidence="1" id="KW-0472">Membrane</keyword>
<name>A0A9D3U9M7_9ROSI</name>
<gene>
    <name evidence="2" type="ORF">J1N35_044574</name>
</gene>
<evidence type="ECO:0000313" key="3">
    <source>
        <dbReference type="Proteomes" id="UP000828251"/>
    </source>
</evidence>
<accession>A0A9D3U9M7</accession>
<sequence>MCSFRSKLRFIYHTVLKYIAAARTPKISPSLYWYLLPLLKMIENVPQTKHIIIGEAFMTASLACPSKNEFVENSIWPTEIDENQSSAKEPKASINSSLHFAIKEKCSNVSPEVRIIISGSGAVAIYICFSILVFVNFCGPY</sequence>
<evidence type="ECO:0000313" key="2">
    <source>
        <dbReference type="EMBL" id="KAH1032400.1"/>
    </source>
</evidence>
<protein>
    <submittedName>
        <fullName evidence="2">Uncharacterized protein</fullName>
    </submittedName>
</protein>
<keyword evidence="3" id="KW-1185">Reference proteome</keyword>
<evidence type="ECO:0000256" key="1">
    <source>
        <dbReference type="SAM" id="Phobius"/>
    </source>
</evidence>
<feature type="transmembrane region" description="Helical" evidence="1">
    <location>
        <begin position="115"/>
        <end position="137"/>
    </location>
</feature>